<keyword evidence="4" id="KW-1003">Cell membrane</keyword>
<evidence type="ECO:0000256" key="10">
    <source>
        <dbReference type="SAM" id="MobiDB-lite"/>
    </source>
</evidence>
<dbReference type="NCBIfam" id="TIGR01352">
    <property type="entry name" value="tonB_Cterm"/>
    <property type="match status" value="1"/>
</dbReference>
<proteinExistence type="inferred from homology"/>
<evidence type="ECO:0000256" key="1">
    <source>
        <dbReference type="ARBA" id="ARBA00004383"/>
    </source>
</evidence>
<comment type="similarity">
    <text evidence="2">Belongs to the TonB family.</text>
</comment>
<gene>
    <name evidence="12" type="ORF">F0237_05405</name>
</gene>
<dbReference type="GO" id="GO:0015031">
    <property type="term" value="P:protein transport"/>
    <property type="evidence" value="ECO:0007669"/>
    <property type="project" value="UniProtKB-KW"/>
</dbReference>
<dbReference type="RefSeq" id="WP_171320744.1">
    <property type="nucleotide sequence ID" value="NZ_VTXO01000001.1"/>
</dbReference>
<keyword evidence="7" id="KW-0653">Protein transport</keyword>
<organism evidence="12 13">
    <name type="scientific">Vibrio tubiashii</name>
    <dbReference type="NCBI Taxonomy" id="29498"/>
    <lineage>
        <taxon>Bacteria</taxon>
        <taxon>Pseudomonadati</taxon>
        <taxon>Pseudomonadota</taxon>
        <taxon>Gammaproteobacteria</taxon>
        <taxon>Vibrionales</taxon>
        <taxon>Vibrionaceae</taxon>
        <taxon>Vibrio</taxon>
        <taxon>Vibrio oreintalis group</taxon>
    </lineage>
</organism>
<evidence type="ECO:0000256" key="4">
    <source>
        <dbReference type="ARBA" id="ARBA00022475"/>
    </source>
</evidence>
<evidence type="ECO:0000256" key="3">
    <source>
        <dbReference type="ARBA" id="ARBA00022448"/>
    </source>
</evidence>
<evidence type="ECO:0000313" key="12">
    <source>
        <dbReference type="EMBL" id="NOI80098.1"/>
    </source>
</evidence>
<evidence type="ECO:0000259" key="11">
    <source>
        <dbReference type="PROSITE" id="PS52015"/>
    </source>
</evidence>
<dbReference type="InterPro" id="IPR037682">
    <property type="entry name" value="TonB_C"/>
</dbReference>
<evidence type="ECO:0000256" key="2">
    <source>
        <dbReference type="ARBA" id="ARBA00006555"/>
    </source>
</evidence>
<evidence type="ECO:0000256" key="5">
    <source>
        <dbReference type="ARBA" id="ARBA00022519"/>
    </source>
</evidence>
<sequence>MNVKRYTIAGSISLAIHAAFVFVVQEPKAFAMPAGAQSSSVSINFKAVATPPATPVEQPVTQSEPKAEPEPTKEQVTPPEPKKVVKQPKPVEKKVVKKKPKVEKKVNKAKPVPKKQPVADQPKEKPAQKVVEKKQTPKQHESKAQPELVNQGASSQPVMVTKPSFLTRPSAPKYPRLARKRGIEGIALYEIWLDEDGKQVKQVLISSSGTDMLDKSALTAIKKWRFSPHSVDGQKMAHRVQIPVRFKLDR</sequence>
<dbReference type="AlphaFoldDB" id="A0AAE5GNM3"/>
<dbReference type="GO" id="GO:0055085">
    <property type="term" value="P:transmembrane transport"/>
    <property type="evidence" value="ECO:0007669"/>
    <property type="project" value="InterPro"/>
</dbReference>
<dbReference type="Pfam" id="PF03544">
    <property type="entry name" value="TonB_C"/>
    <property type="match status" value="1"/>
</dbReference>
<protein>
    <submittedName>
        <fullName evidence="12">Energy transducer TonB</fullName>
    </submittedName>
</protein>
<feature type="domain" description="TonB C-terminal" evidence="11">
    <location>
        <begin position="159"/>
        <end position="250"/>
    </location>
</feature>
<comment type="subcellular location">
    <subcellularLocation>
        <location evidence="1">Cell inner membrane</location>
        <topology evidence="1">Single-pass membrane protein</topology>
        <orientation evidence="1">Periplasmic side</orientation>
    </subcellularLocation>
</comment>
<accession>A0AAE5GNM3</accession>
<evidence type="ECO:0000256" key="7">
    <source>
        <dbReference type="ARBA" id="ARBA00022927"/>
    </source>
</evidence>
<evidence type="ECO:0000256" key="9">
    <source>
        <dbReference type="ARBA" id="ARBA00023136"/>
    </source>
</evidence>
<name>A0AAE5GNM3_9VIBR</name>
<dbReference type="GO" id="GO:0098797">
    <property type="term" value="C:plasma membrane protein complex"/>
    <property type="evidence" value="ECO:0007669"/>
    <property type="project" value="TreeGrafter"/>
</dbReference>
<evidence type="ECO:0000313" key="13">
    <source>
        <dbReference type="Proteomes" id="UP000572722"/>
    </source>
</evidence>
<dbReference type="GO" id="GO:0031992">
    <property type="term" value="F:energy transducer activity"/>
    <property type="evidence" value="ECO:0007669"/>
    <property type="project" value="TreeGrafter"/>
</dbReference>
<feature type="compositionally biased region" description="Basic residues" evidence="10">
    <location>
        <begin position="95"/>
        <end position="113"/>
    </location>
</feature>
<keyword evidence="3" id="KW-0813">Transport</keyword>
<evidence type="ECO:0000256" key="8">
    <source>
        <dbReference type="ARBA" id="ARBA00022989"/>
    </source>
</evidence>
<dbReference type="Gene3D" id="3.30.1150.10">
    <property type="match status" value="1"/>
</dbReference>
<feature type="compositionally biased region" description="Basic and acidic residues" evidence="10">
    <location>
        <begin position="121"/>
        <end position="144"/>
    </location>
</feature>
<dbReference type="EMBL" id="VTXO01000001">
    <property type="protein sequence ID" value="NOI80098.1"/>
    <property type="molecule type" value="Genomic_DNA"/>
</dbReference>
<dbReference type="InterPro" id="IPR051045">
    <property type="entry name" value="TonB-dependent_transducer"/>
</dbReference>
<dbReference type="PROSITE" id="PS52015">
    <property type="entry name" value="TONB_CTD"/>
    <property type="match status" value="1"/>
</dbReference>
<dbReference type="SUPFAM" id="SSF74653">
    <property type="entry name" value="TolA/TonB C-terminal domain"/>
    <property type="match status" value="1"/>
</dbReference>
<keyword evidence="9" id="KW-0472">Membrane</keyword>
<feature type="region of interest" description="Disordered" evidence="10">
    <location>
        <begin position="51"/>
        <end position="172"/>
    </location>
</feature>
<comment type="caution">
    <text evidence="12">The sequence shown here is derived from an EMBL/GenBank/DDBJ whole genome shotgun (WGS) entry which is preliminary data.</text>
</comment>
<keyword evidence="6" id="KW-0812">Transmembrane</keyword>
<keyword evidence="8" id="KW-1133">Transmembrane helix</keyword>
<keyword evidence="5" id="KW-0997">Cell inner membrane</keyword>
<dbReference type="InterPro" id="IPR006260">
    <property type="entry name" value="TonB/TolA_C"/>
</dbReference>
<dbReference type="Proteomes" id="UP000572722">
    <property type="component" value="Unassembled WGS sequence"/>
</dbReference>
<reference evidence="12 13" key="1">
    <citation type="submission" date="2019-08" db="EMBL/GenBank/DDBJ databases">
        <title>Draft genome sequencing and comparative genomics of hatchery-associated Vibrios.</title>
        <authorList>
            <person name="Kehlet-Delgado H."/>
            <person name="Mueller R.S."/>
        </authorList>
    </citation>
    <scope>NUCLEOTIDE SEQUENCE [LARGE SCALE GENOMIC DNA]</scope>
    <source>
        <strain evidence="12 13">01-65-5-1</strain>
    </source>
</reference>
<dbReference type="PANTHER" id="PTHR33446">
    <property type="entry name" value="PROTEIN TONB-RELATED"/>
    <property type="match status" value="1"/>
</dbReference>
<dbReference type="PANTHER" id="PTHR33446:SF2">
    <property type="entry name" value="PROTEIN TONB"/>
    <property type="match status" value="1"/>
</dbReference>
<evidence type="ECO:0000256" key="6">
    <source>
        <dbReference type="ARBA" id="ARBA00022692"/>
    </source>
</evidence>